<dbReference type="AlphaFoldDB" id="A0A6G9ARM5"/>
<organism evidence="1 2">
    <name type="scientific">Spirosoma aureum</name>
    <dbReference type="NCBI Taxonomy" id="2692134"/>
    <lineage>
        <taxon>Bacteria</taxon>
        <taxon>Pseudomonadati</taxon>
        <taxon>Bacteroidota</taxon>
        <taxon>Cytophagia</taxon>
        <taxon>Cytophagales</taxon>
        <taxon>Cytophagaceae</taxon>
        <taxon>Spirosoma</taxon>
    </lineage>
</organism>
<proteinExistence type="predicted"/>
<dbReference type="KEGG" id="spib:G8759_22210"/>
<dbReference type="Proteomes" id="UP000501802">
    <property type="component" value="Chromosome"/>
</dbReference>
<sequence length="132" mass="15769">MKSEKYGLLTAVHILNRIWCNDLEIALHEVNFWEDLLISLDVDIDAVTSTHDDTRKTELGRLHHFRRLVKRLLEEIQNLDKQMATRVCINHVLDTDTRLNHQYLREEMDSFQADFRIFKTEIRQYVTAQPTF</sequence>
<dbReference type="RefSeq" id="WP_167212609.1">
    <property type="nucleotide sequence ID" value="NZ_CP050063.1"/>
</dbReference>
<reference evidence="1 2" key="1">
    <citation type="submission" date="2020-03" db="EMBL/GenBank/DDBJ databases">
        <authorList>
            <person name="Kim M.K."/>
        </authorList>
    </citation>
    <scope>NUCLEOTIDE SEQUENCE [LARGE SCALE GENOMIC DNA]</scope>
    <source>
        <strain evidence="1 2">BT328</strain>
    </source>
</reference>
<dbReference type="EMBL" id="CP050063">
    <property type="protein sequence ID" value="QIP15142.1"/>
    <property type="molecule type" value="Genomic_DNA"/>
</dbReference>
<evidence type="ECO:0000313" key="2">
    <source>
        <dbReference type="Proteomes" id="UP000501802"/>
    </source>
</evidence>
<keyword evidence="2" id="KW-1185">Reference proteome</keyword>
<gene>
    <name evidence="1" type="ORF">G8759_22210</name>
</gene>
<evidence type="ECO:0000313" key="1">
    <source>
        <dbReference type="EMBL" id="QIP15142.1"/>
    </source>
</evidence>
<accession>A0A6G9ARM5</accession>
<name>A0A6G9ARM5_9BACT</name>
<protein>
    <submittedName>
        <fullName evidence="1">Uncharacterized protein</fullName>
    </submittedName>
</protein>